<comment type="caution">
    <text evidence="2">The sequence shown here is derived from an EMBL/GenBank/DDBJ whole genome shotgun (WGS) entry which is preliminary data.</text>
</comment>
<dbReference type="Proteomes" id="UP001211065">
    <property type="component" value="Unassembled WGS sequence"/>
</dbReference>
<sequence length="423" mass="47845">RSIIITPPPETLYHQHLLSPSSSPDPTFIMEMEDTPILKPKPVSFSMHSPIHNSFEIFSKTIPSTSMPLSSDLDFFSKKPIPTPPLNSKIDATSFISTNTIPTSATLTQSKQDPIFKSESCPSSFSSNFVPNTIPTPPLENTPSTIQNSTIHPYLPPNRPLPPLPHQNELVCSTPKRLGRPRRGSHSLHQKAPVITNPIIKSTFSQTSLFNIRKDSISTSLAQSHISNNPQRFQNPVFARQPRKVISSVNLKSCSNEDAEFSAENLFFKIYDQQTEEKKNVQLVKTLLNLTSKKAFNNVEKLTFNLSQEDLNFIKENNNNKDKSEIQIRLRCSTSQNEDKHFWPTGLKSISLNNLELSDFYQVSTFQVPNINSGGFADFIGQDLPLKFYNYCLGINVVDLNWNQKSYFCNEEFNFFIELVKVS</sequence>
<evidence type="ECO:0000313" key="2">
    <source>
        <dbReference type="EMBL" id="KAJ3203680.1"/>
    </source>
</evidence>
<feature type="region of interest" description="Disordered" evidence="1">
    <location>
        <begin position="135"/>
        <end position="188"/>
    </location>
</feature>
<accession>A0AAD5XV18</accession>
<evidence type="ECO:0000256" key="1">
    <source>
        <dbReference type="SAM" id="MobiDB-lite"/>
    </source>
</evidence>
<feature type="compositionally biased region" description="Basic residues" evidence="1">
    <location>
        <begin position="177"/>
        <end position="188"/>
    </location>
</feature>
<reference evidence="2" key="1">
    <citation type="submission" date="2020-05" db="EMBL/GenBank/DDBJ databases">
        <title>Phylogenomic resolution of chytrid fungi.</title>
        <authorList>
            <person name="Stajich J.E."/>
            <person name="Amses K."/>
            <person name="Simmons R."/>
            <person name="Seto K."/>
            <person name="Myers J."/>
            <person name="Bonds A."/>
            <person name="Quandt C.A."/>
            <person name="Barry K."/>
            <person name="Liu P."/>
            <person name="Grigoriev I."/>
            <person name="Longcore J.E."/>
            <person name="James T.Y."/>
        </authorList>
    </citation>
    <scope>NUCLEOTIDE SEQUENCE</scope>
    <source>
        <strain evidence="2">JEL0476</strain>
    </source>
</reference>
<evidence type="ECO:0000313" key="3">
    <source>
        <dbReference type="Proteomes" id="UP001211065"/>
    </source>
</evidence>
<protein>
    <submittedName>
        <fullName evidence="2">Uncharacterized protein</fullName>
    </submittedName>
</protein>
<keyword evidence="3" id="KW-1185">Reference proteome</keyword>
<feature type="compositionally biased region" description="Polar residues" evidence="1">
    <location>
        <begin position="141"/>
        <end position="151"/>
    </location>
</feature>
<name>A0AAD5XV18_9FUNG</name>
<gene>
    <name evidence="2" type="ORF">HK099_001407</name>
</gene>
<organism evidence="2 3">
    <name type="scientific">Clydaea vesicula</name>
    <dbReference type="NCBI Taxonomy" id="447962"/>
    <lineage>
        <taxon>Eukaryota</taxon>
        <taxon>Fungi</taxon>
        <taxon>Fungi incertae sedis</taxon>
        <taxon>Chytridiomycota</taxon>
        <taxon>Chytridiomycota incertae sedis</taxon>
        <taxon>Chytridiomycetes</taxon>
        <taxon>Lobulomycetales</taxon>
        <taxon>Lobulomycetaceae</taxon>
        <taxon>Clydaea</taxon>
    </lineage>
</organism>
<feature type="compositionally biased region" description="Pro residues" evidence="1">
    <location>
        <begin position="154"/>
        <end position="165"/>
    </location>
</feature>
<feature type="non-terminal residue" evidence="2">
    <location>
        <position position="1"/>
    </location>
</feature>
<dbReference type="EMBL" id="JADGJW010001394">
    <property type="protein sequence ID" value="KAJ3203680.1"/>
    <property type="molecule type" value="Genomic_DNA"/>
</dbReference>
<proteinExistence type="predicted"/>
<dbReference type="AlphaFoldDB" id="A0AAD5XV18"/>